<dbReference type="Gene3D" id="1.10.540.10">
    <property type="entry name" value="Acyl-CoA dehydrogenase/oxidase, N-terminal domain"/>
    <property type="match status" value="1"/>
</dbReference>
<dbReference type="RefSeq" id="WP_091275571.1">
    <property type="nucleotide sequence ID" value="NZ_FAOZ01000006.1"/>
</dbReference>
<dbReference type="InterPro" id="IPR009100">
    <property type="entry name" value="AcylCoA_DH/oxidase_NM_dom_sf"/>
</dbReference>
<sequence>MDLTFDESQDALRELAAELFAKRSPVARVTAVEATEERVDRELWADLGGAGLLGVALPEELGGAGLGLVEAAIVCVEQGRVVAPVPLLWTIAAARVLAHAALVSGPTPVPVPVSGVAAADPDPAEPFGSAEPAQPGGSAETQHPTGSTEPARPAWAEDILALLRRVVAGAAILTCAPEQVAAPLRVTATGPAAGRVSGRIAGVPYAHVADRILLPIGADGWLIDPSSPGATVRSGPSTSGELHGELELDDVPALRLPGAATDLRAHLLVLLAALAAGVTAAALQMAAEHTSTRTQFGRPLSTFQGVALKAADAYVDTVGISATAMQAAWRLDQGLDAAAEILTAAWWAAEAGQHCVHLTQHLHGGLGADVSYPVHRYFLWGKQIELLTGGASALLSELGDTLVHLDDPGDAC</sequence>
<accession>A0A0S4QLU5</accession>
<evidence type="ECO:0000256" key="2">
    <source>
        <dbReference type="ARBA" id="ARBA00009347"/>
    </source>
</evidence>
<dbReference type="Pfam" id="PF00441">
    <property type="entry name" value="Acyl-CoA_dh_1"/>
    <property type="match status" value="1"/>
</dbReference>
<keyword evidence="10" id="KW-1185">Reference proteome</keyword>
<evidence type="ECO:0000256" key="4">
    <source>
        <dbReference type="ARBA" id="ARBA00022827"/>
    </source>
</evidence>
<dbReference type="SUPFAM" id="SSF47203">
    <property type="entry name" value="Acyl-CoA dehydrogenase C-terminal domain-like"/>
    <property type="match status" value="1"/>
</dbReference>
<dbReference type="AlphaFoldDB" id="A0A0S4QLU5"/>
<feature type="region of interest" description="Disordered" evidence="6">
    <location>
        <begin position="114"/>
        <end position="151"/>
    </location>
</feature>
<dbReference type="Pfam" id="PF02771">
    <property type="entry name" value="Acyl-CoA_dh_N"/>
    <property type="match status" value="1"/>
</dbReference>
<dbReference type="GO" id="GO:0003995">
    <property type="term" value="F:acyl-CoA dehydrogenase activity"/>
    <property type="evidence" value="ECO:0007669"/>
    <property type="project" value="TreeGrafter"/>
</dbReference>
<proteinExistence type="inferred from homology"/>
<comment type="cofactor">
    <cofactor evidence="1">
        <name>FAD</name>
        <dbReference type="ChEBI" id="CHEBI:57692"/>
    </cofactor>
</comment>
<dbReference type="InterPro" id="IPR046373">
    <property type="entry name" value="Acyl-CoA_Oxase/DH_mid-dom_sf"/>
</dbReference>
<gene>
    <name evidence="9" type="ORF">Ga0074812_106333</name>
</gene>
<evidence type="ECO:0000259" key="7">
    <source>
        <dbReference type="Pfam" id="PF00441"/>
    </source>
</evidence>
<protein>
    <submittedName>
        <fullName evidence="9">Acyl-CoA dehydrogenase</fullName>
    </submittedName>
</protein>
<organism evidence="9 10">
    <name type="scientific">Parafrankia irregularis</name>
    <dbReference type="NCBI Taxonomy" id="795642"/>
    <lineage>
        <taxon>Bacteria</taxon>
        <taxon>Bacillati</taxon>
        <taxon>Actinomycetota</taxon>
        <taxon>Actinomycetes</taxon>
        <taxon>Frankiales</taxon>
        <taxon>Frankiaceae</taxon>
        <taxon>Parafrankia</taxon>
    </lineage>
</organism>
<evidence type="ECO:0000256" key="1">
    <source>
        <dbReference type="ARBA" id="ARBA00001974"/>
    </source>
</evidence>
<dbReference type="Proteomes" id="UP000198802">
    <property type="component" value="Unassembled WGS sequence"/>
</dbReference>
<feature type="domain" description="Acyl-CoA dehydrogenase/oxidase N-terminal" evidence="8">
    <location>
        <begin position="7"/>
        <end position="92"/>
    </location>
</feature>
<dbReference type="InterPro" id="IPR009075">
    <property type="entry name" value="AcylCo_DH/oxidase_C"/>
</dbReference>
<name>A0A0S4QLU5_9ACTN</name>
<evidence type="ECO:0000256" key="3">
    <source>
        <dbReference type="ARBA" id="ARBA00022630"/>
    </source>
</evidence>
<keyword evidence="5" id="KW-0560">Oxidoreductase</keyword>
<dbReference type="InterPro" id="IPR013786">
    <property type="entry name" value="AcylCoA_DH/ox_N"/>
</dbReference>
<keyword evidence="3" id="KW-0285">Flavoprotein</keyword>
<dbReference type="Gene3D" id="1.20.140.10">
    <property type="entry name" value="Butyryl-CoA Dehydrogenase, subunit A, domain 3"/>
    <property type="match status" value="1"/>
</dbReference>
<dbReference type="Gene3D" id="2.40.110.10">
    <property type="entry name" value="Butyryl-CoA Dehydrogenase, subunit A, domain 2"/>
    <property type="match status" value="1"/>
</dbReference>
<evidence type="ECO:0000259" key="8">
    <source>
        <dbReference type="Pfam" id="PF02771"/>
    </source>
</evidence>
<dbReference type="InterPro" id="IPR036250">
    <property type="entry name" value="AcylCo_DH-like_C"/>
</dbReference>
<dbReference type="EMBL" id="FAOZ01000006">
    <property type="protein sequence ID" value="CUU56078.1"/>
    <property type="molecule type" value="Genomic_DNA"/>
</dbReference>
<dbReference type="GO" id="GO:0050660">
    <property type="term" value="F:flavin adenine dinucleotide binding"/>
    <property type="evidence" value="ECO:0007669"/>
    <property type="project" value="InterPro"/>
</dbReference>
<comment type="similarity">
    <text evidence="2">Belongs to the acyl-CoA dehydrogenase family.</text>
</comment>
<evidence type="ECO:0000256" key="6">
    <source>
        <dbReference type="SAM" id="MobiDB-lite"/>
    </source>
</evidence>
<dbReference type="InterPro" id="IPR037069">
    <property type="entry name" value="AcylCoA_DH/ox_N_sf"/>
</dbReference>
<dbReference type="PANTHER" id="PTHR43884:SF20">
    <property type="entry name" value="ACYL-COA DEHYDROGENASE FADE28"/>
    <property type="match status" value="1"/>
</dbReference>
<dbReference type="SUPFAM" id="SSF56645">
    <property type="entry name" value="Acyl-CoA dehydrogenase NM domain-like"/>
    <property type="match status" value="1"/>
</dbReference>
<evidence type="ECO:0000313" key="10">
    <source>
        <dbReference type="Proteomes" id="UP000198802"/>
    </source>
</evidence>
<dbReference type="PANTHER" id="PTHR43884">
    <property type="entry name" value="ACYL-COA DEHYDROGENASE"/>
    <property type="match status" value="1"/>
</dbReference>
<keyword evidence="4" id="KW-0274">FAD</keyword>
<feature type="domain" description="Acyl-CoA dehydrogenase/oxidase C-terminal" evidence="7">
    <location>
        <begin position="270"/>
        <end position="389"/>
    </location>
</feature>
<reference evidence="10" key="1">
    <citation type="submission" date="2015-11" db="EMBL/GenBank/DDBJ databases">
        <authorList>
            <person name="Varghese N."/>
        </authorList>
    </citation>
    <scope>NUCLEOTIDE SEQUENCE [LARGE SCALE GENOMIC DNA]</scope>
    <source>
        <strain evidence="10">DSM 45899</strain>
    </source>
</reference>
<evidence type="ECO:0000313" key="9">
    <source>
        <dbReference type="EMBL" id="CUU56078.1"/>
    </source>
</evidence>
<evidence type="ECO:0000256" key="5">
    <source>
        <dbReference type="ARBA" id="ARBA00023002"/>
    </source>
</evidence>
<feature type="compositionally biased region" description="Polar residues" evidence="6">
    <location>
        <begin position="139"/>
        <end position="148"/>
    </location>
</feature>